<name>A0ACB8B7Q3_9AGAM</name>
<organism evidence="1 2">
    <name type="scientific">Leucogyrophana mollusca</name>
    <dbReference type="NCBI Taxonomy" id="85980"/>
    <lineage>
        <taxon>Eukaryota</taxon>
        <taxon>Fungi</taxon>
        <taxon>Dikarya</taxon>
        <taxon>Basidiomycota</taxon>
        <taxon>Agaricomycotina</taxon>
        <taxon>Agaricomycetes</taxon>
        <taxon>Agaricomycetidae</taxon>
        <taxon>Boletales</taxon>
        <taxon>Boletales incertae sedis</taxon>
        <taxon>Leucogyrophana</taxon>
    </lineage>
</organism>
<proteinExistence type="predicted"/>
<gene>
    <name evidence="1" type="ORF">BV22DRAFT_732380</name>
</gene>
<evidence type="ECO:0000313" key="2">
    <source>
        <dbReference type="Proteomes" id="UP000790709"/>
    </source>
</evidence>
<evidence type="ECO:0000313" key="1">
    <source>
        <dbReference type="EMBL" id="KAH7921447.1"/>
    </source>
</evidence>
<sequence>MMSVRSSVAPFSRSLLWSSGHQAQVPPTPPSCLNHPQAGCRGPGAIGVEARGERARRTKNGLSGSVRWGHEGVSRSVVSVKVRTLDAAATLTVQKELGVTLARSRNVNVELSQLVVKACNCTYP</sequence>
<dbReference type="Proteomes" id="UP000790709">
    <property type="component" value="Unassembled WGS sequence"/>
</dbReference>
<comment type="caution">
    <text evidence="1">The sequence shown here is derived from an EMBL/GenBank/DDBJ whole genome shotgun (WGS) entry which is preliminary data.</text>
</comment>
<keyword evidence="2" id="KW-1185">Reference proteome</keyword>
<protein>
    <submittedName>
        <fullName evidence="1">Uncharacterized protein</fullName>
    </submittedName>
</protein>
<dbReference type="EMBL" id="MU266526">
    <property type="protein sequence ID" value="KAH7921447.1"/>
    <property type="molecule type" value="Genomic_DNA"/>
</dbReference>
<accession>A0ACB8B7Q3</accession>
<reference evidence="1" key="1">
    <citation type="journal article" date="2021" name="New Phytol.">
        <title>Evolutionary innovations through gain and loss of genes in the ectomycorrhizal Boletales.</title>
        <authorList>
            <person name="Wu G."/>
            <person name="Miyauchi S."/>
            <person name="Morin E."/>
            <person name="Kuo A."/>
            <person name="Drula E."/>
            <person name="Varga T."/>
            <person name="Kohler A."/>
            <person name="Feng B."/>
            <person name="Cao Y."/>
            <person name="Lipzen A."/>
            <person name="Daum C."/>
            <person name="Hundley H."/>
            <person name="Pangilinan J."/>
            <person name="Johnson J."/>
            <person name="Barry K."/>
            <person name="LaButti K."/>
            <person name="Ng V."/>
            <person name="Ahrendt S."/>
            <person name="Min B."/>
            <person name="Choi I.G."/>
            <person name="Park H."/>
            <person name="Plett J.M."/>
            <person name="Magnuson J."/>
            <person name="Spatafora J.W."/>
            <person name="Nagy L.G."/>
            <person name="Henrissat B."/>
            <person name="Grigoriev I.V."/>
            <person name="Yang Z.L."/>
            <person name="Xu J."/>
            <person name="Martin F.M."/>
        </authorList>
    </citation>
    <scope>NUCLEOTIDE SEQUENCE</scope>
    <source>
        <strain evidence="1">KUC20120723A-06</strain>
    </source>
</reference>